<organism evidence="1 2">
    <name type="scientific">Nitrospirillum amazonense</name>
    <dbReference type="NCBI Taxonomy" id="28077"/>
    <lineage>
        <taxon>Bacteria</taxon>
        <taxon>Pseudomonadati</taxon>
        <taxon>Pseudomonadota</taxon>
        <taxon>Alphaproteobacteria</taxon>
        <taxon>Rhodospirillales</taxon>
        <taxon>Azospirillaceae</taxon>
        <taxon>Nitrospirillum</taxon>
    </lineage>
</organism>
<dbReference type="RefSeq" id="WP_145620111.1">
    <property type="nucleotide sequence ID" value="NZ_VITO01000028.1"/>
</dbReference>
<protein>
    <submittedName>
        <fullName evidence="1">Uncharacterized protein</fullName>
    </submittedName>
</protein>
<sequence>MSHAAYAYIEKSFNARYISDFPRYGDGGPSQAISGPAGAGAAGQIGITIDTDPGLLVWINGVRISSIEVLYDATRFYVSPADLTLNPSFNVPIRREGDVGITTLFKPAQQADMREYFLTIFPYAAGSKPGAVTLLPPDVINKPAWLTMRVKGGYKETALFKKAETRRDGSGEFTFESVTRGAVY</sequence>
<accession>A0A560F5I5</accession>
<keyword evidence="2" id="KW-1185">Reference proteome</keyword>
<dbReference type="EMBL" id="VITO01000028">
    <property type="protein sequence ID" value="TWB16794.1"/>
    <property type="molecule type" value="Genomic_DNA"/>
</dbReference>
<gene>
    <name evidence="1" type="ORF">FBZ88_12824</name>
</gene>
<evidence type="ECO:0000313" key="2">
    <source>
        <dbReference type="Proteomes" id="UP000316545"/>
    </source>
</evidence>
<evidence type="ECO:0000313" key="1">
    <source>
        <dbReference type="EMBL" id="TWB16794.1"/>
    </source>
</evidence>
<reference evidence="1 2" key="1">
    <citation type="submission" date="2019-06" db="EMBL/GenBank/DDBJ databases">
        <title>Genomic Encyclopedia of Type Strains, Phase IV (KMG-V): Genome sequencing to study the core and pangenomes of soil and plant-associated prokaryotes.</title>
        <authorList>
            <person name="Whitman W."/>
        </authorList>
    </citation>
    <scope>NUCLEOTIDE SEQUENCE [LARGE SCALE GENOMIC DNA]</scope>
    <source>
        <strain evidence="1 2">BR 11865</strain>
    </source>
</reference>
<proteinExistence type="predicted"/>
<name>A0A560F5I5_9PROT</name>
<dbReference type="AlphaFoldDB" id="A0A560F5I5"/>
<dbReference type="Proteomes" id="UP000316545">
    <property type="component" value="Unassembled WGS sequence"/>
</dbReference>
<comment type="caution">
    <text evidence="1">The sequence shown here is derived from an EMBL/GenBank/DDBJ whole genome shotgun (WGS) entry which is preliminary data.</text>
</comment>